<evidence type="ECO:0000313" key="7">
    <source>
        <dbReference type="Proteomes" id="UP000192578"/>
    </source>
</evidence>
<name>A0A1W0XCN3_HYPEX</name>
<reference evidence="7" key="1">
    <citation type="submission" date="2017-01" db="EMBL/GenBank/DDBJ databases">
        <title>Comparative genomics of anhydrobiosis in the tardigrade Hypsibius dujardini.</title>
        <authorList>
            <person name="Yoshida Y."/>
            <person name="Koutsovoulos G."/>
            <person name="Laetsch D."/>
            <person name="Stevens L."/>
            <person name="Kumar S."/>
            <person name="Horikawa D."/>
            <person name="Ishino K."/>
            <person name="Komine S."/>
            <person name="Tomita M."/>
            <person name="Blaxter M."/>
            <person name="Arakawa K."/>
        </authorList>
    </citation>
    <scope>NUCLEOTIDE SEQUENCE [LARGE SCALE GENOMIC DNA]</scope>
    <source>
        <strain evidence="7">Z151</strain>
    </source>
</reference>
<evidence type="ECO:0000256" key="3">
    <source>
        <dbReference type="ARBA" id="ARBA00022912"/>
    </source>
</evidence>
<dbReference type="InterPro" id="IPR016130">
    <property type="entry name" value="Tyr_Pase_AS"/>
</dbReference>
<dbReference type="SUPFAM" id="SSF52799">
    <property type="entry name" value="(Phosphotyrosine protein) phosphatases II"/>
    <property type="match status" value="1"/>
</dbReference>
<organism evidence="6 7">
    <name type="scientific">Hypsibius exemplaris</name>
    <name type="common">Freshwater tardigrade</name>
    <dbReference type="NCBI Taxonomy" id="2072580"/>
    <lineage>
        <taxon>Eukaryota</taxon>
        <taxon>Metazoa</taxon>
        <taxon>Ecdysozoa</taxon>
        <taxon>Tardigrada</taxon>
        <taxon>Eutardigrada</taxon>
        <taxon>Parachela</taxon>
        <taxon>Hypsibioidea</taxon>
        <taxon>Hypsibiidae</taxon>
        <taxon>Hypsibius</taxon>
    </lineage>
</organism>
<dbReference type="PROSITE" id="PS00383">
    <property type="entry name" value="TYR_PHOSPHATASE_1"/>
    <property type="match status" value="1"/>
</dbReference>
<dbReference type="PROSITE" id="PS50054">
    <property type="entry name" value="TYR_PHOSPHATASE_DUAL"/>
    <property type="match status" value="1"/>
</dbReference>
<dbReference type="OrthoDB" id="285418at2759"/>
<dbReference type="Gene3D" id="3.40.30.10">
    <property type="entry name" value="Glutaredoxin"/>
    <property type="match status" value="1"/>
</dbReference>
<feature type="domain" description="Tyrosine-protein phosphatase" evidence="4">
    <location>
        <begin position="424"/>
        <end position="565"/>
    </location>
</feature>
<gene>
    <name evidence="6" type="ORF">BV898_00857</name>
</gene>
<dbReference type="Proteomes" id="UP000192578">
    <property type="component" value="Unassembled WGS sequence"/>
</dbReference>
<feature type="domain" description="Tyrosine specific protein phosphatases" evidence="5">
    <location>
        <begin position="485"/>
        <end position="543"/>
    </location>
</feature>
<dbReference type="InterPro" id="IPR000387">
    <property type="entry name" value="Tyr_Pase_dom"/>
</dbReference>
<dbReference type="InterPro" id="IPR000340">
    <property type="entry name" value="Dual-sp_phosphatase_cat-dom"/>
</dbReference>
<dbReference type="InterPro" id="IPR020422">
    <property type="entry name" value="TYR_PHOSPHATASE_DUAL_dom"/>
</dbReference>
<proteinExistence type="inferred from homology"/>
<dbReference type="GO" id="GO:0004721">
    <property type="term" value="F:phosphoprotein phosphatase activity"/>
    <property type="evidence" value="ECO:0007669"/>
    <property type="project" value="UniProtKB-KW"/>
</dbReference>
<dbReference type="SMART" id="SM00594">
    <property type="entry name" value="UAS"/>
    <property type="match status" value="1"/>
</dbReference>
<dbReference type="InterPro" id="IPR049483">
    <property type="entry name" value="FAF1_2-like_UAS"/>
</dbReference>
<dbReference type="InterPro" id="IPR036249">
    <property type="entry name" value="Thioredoxin-like_sf"/>
</dbReference>
<evidence type="ECO:0000259" key="4">
    <source>
        <dbReference type="PROSITE" id="PS50054"/>
    </source>
</evidence>
<accession>A0A1W0XCN3</accession>
<dbReference type="GO" id="GO:0005737">
    <property type="term" value="C:cytoplasm"/>
    <property type="evidence" value="ECO:0007669"/>
    <property type="project" value="TreeGrafter"/>
</dbReference>
<keyword evidence="2" id="KW-0378">Hydrolase</keyword>
<dbReference type="Gene3D" id="3.10.20.90">
    <property type="entry name" value="Phosphatidylinositol 3-kinase Catalytic Subunit, Chain A, domain 1"/>
    <property type="match status" value="1"/>
</dbReference>
<dbReference type="PROSITE" id="PS50056">
    <property type="entry name" value="TYR_PHOSPHATASE_2"/>
    <property type="match status" value="1"/>
</dbReference>
<protein>
    <submittedName>
        <fullName evidence="6">Dual specificity protein phosphatase 14</fullName>
    </submittedName>
</protein>
<dbReference type="InterPro" id="IPR052103">
    <property type="entry name" value="Dual_spec_Phospatases"/>
</dbReference>
<dbReference type="CDD" id="cd14514">
    <property type="entry name" value="DUSP14-like"/>
    <property type="match status" value="1"/>
</dbReference>
<keyword evidence="3" id="KW-0904">Protein phosphatase</keyword>
<dbReference type="PANTHER" id="PTHR45961">
    <property type="entry name" value="IP21249P"/>
    <property type="match status" value="1"/>
</dbReference>
<dbReference type="Gene3D" id="3.90.190.10">
    <property type="entry name" value="Protein tyrosine phosphatase superfamily"/>
    <property type="match status" value="1"/>
</dbReference>
<dbReference type="EMBL" id="MTYJ01000003">
    <property type="protein sequence ID" value="OQV25168.1"/>
    <property type="molecule type" value="Genomic_DNA"/>
</dbReference>
<keyword evidence="7" id="KW-1185">Reference proteome</keyword>
<evidence type="ECO:0000259" key="5">
    <source>
        <dbReference type="PROSITE" id="PS50056"/>
    </source>
</evidence>
<dbReference type="AlphaFoldDB" id="A0A1W0XCN3"/>
<comment type="similarity">
    <text evidence="1">Belongs to the protein-tyrosine phosphatase family. Non-receptor class dual specificity subfamily.</text>
</comment>
<dbReference type="PANTHER" id="PTHR45961:SF6">
    <property type="entry name" value="IP21249P"/>
    <property type="match status" value="1"/>
</dbReference>
<evidence type="ECO:0000256" key="2">
    <source>
        <dbReference type="ARBA" id="ARBA00022801"/>
    </source>
</evidence>
<comment type="caution">
    <text evidence="6">The sequence shown here is derived from an EMBL/GenBank/DDBJ whole genome shotgun (WGS) entry which is preliminary data.</text>
</comment>
<dbReference type="InterPro" id="IPR006577">
    <property type="entry name" value="UAS"/>
</dbReference>
<evidence type="ECO:0000313" key="6">
    <source>
        <dbReference type="EMBL" id="OQV25168.1"/>
    </source>
</evidence>
<dbReference type="Pfam" id="PF00782">
    <property type="entry name" value="DSPc"/>
    <property type="match status" value="1"/>
</dbReference>
<dbReference type="Pfam" id="PF21021">
    <property type="entry name" value="FAF1"/>
    <property type="match status" value="1"/>
</dbReference>
<sequence>MDSFTTPNIDGEDDGRAAFTFYYGTHVIPFELKLCEKAEKVQAFLHSKTGLQSHQLKLSGWETQTEMGEITLSELDLEKEYHVVVRAINLEDAAGRTDHIGCIYNILVDTPDHSGTLSFFFNGLQTVSDVRRHLLKFCSIPYHLQQWKGWPGGAGVTEETRLWELGLSVNKNPLRLRMVDPVGESSESVFVPPDSVKAVPGSVKANEDAGALDNQDVDFYGADIDEDTGEDLMDWAKLPKQEPLVSDTTLPGGDAVSLFEVNFQKRYGPIHVPFFHGTPQQAMTSAFDRPLAKRRLFFVYLHDDKSVYVNIFVQTVLQNTRLIDYVKDYANLWPCDVTLGESKVSAVTTLCKIVNQKQAAWIMSARDDSFPLLLLFTKKQSKYVHLLKIVDGTKSIAEVMDTLKNMKCLHTMTEGQLAKVERRTVHEIDQFLFLSGASGVRRDKLREAGITCIINCTVEFPNLPLGPTVEFMNIRIDDSPYALIGKYFDVSADLIEEQRKTGGKVLVHCMAGVSRSASIVLAYLVRHRGMSLRDAYALVRRKRSIIRPNVGFWKQLIEYEKHVRKEESVKMVPSAFGWLPDVYEEEMKPLSWVAIKNSYRL</sequence>
<evidence type="ECO:0000256" key="1">
    <source>
        <dbReference type="ARBA" id="ARBA00008601"/>
    </source>
</evidence>
<dbReference type="InterPro" id="IPR029021">
    <property type="entry name" value="Prot-tyrosine_phosphatase-like"/>
</dbReference>
<dbReference type="SMART" id="SM00195">
    <property type="entry name" value="DSPc"/>
    <property type="match status" value="1"/>
</dbReference>
<dbReference type="SUPFAM" id="SSF52833">
    <property type="entry name" value="Thioredoxin-like"/>
    <property type="match status" value="1"/>
</dbReference>